<feature type="domain" description="Glycosyltransferase subfamily 4-like N-terminal" evidence="1">
    <location>
        <begin position="45"/>
        <end position="147"/>
    </location>
</feature>
<dbReference type="RefSeq" id="WP_162164330.1">
    <property type="nucleotide sequence ID" value="NZ_JAME01000021.1"/>
</dbReference>
<name>X7F7Z9_9RHOB</name>
<dbReference type="AlphaFoldDB" id="X7F7Z9"/>
<dbReference type="InterPro" id="IPR028098">
    <property type="entry name" value="Glyco_trans_4-like_N"/>
</dbReference>
<protein>
    <submittedName>
        <fullName evidence="2">Glycosyl transferase</fullName>
    </submittedName>
</protein>
<sequence length="332" mass="34920">MIQILHLLDDGGPGGVTRFLARLKGTAHLAGGVRHAVVIVPRGRLPKRFDADLVVSHLSVSWRTLPALSALRARAAHLPLVHVEHSYSGAFAEECVRAPARFQALLGGAYALFDRVVAVSGAQAEWLAGTGLVGTGALRVIPPVTDLGPFLALGAPHRPARRFGAIGRFDRQKGLDILIDAFRATTDPALTLGLTGDGPERADLVRRAAGDPRITFAPFTSTPERTLAALDAVAMPSRWEPYGLAALEARAASRPLLVSAGVDGLEEHARAGAIRVGRAAAAWTAAIEDLARAVPRDRIAAARADAAGAMARSEEGWDRLIGELCGSRARAA</sequence>
<dbReference type="eggNOG" id="COG0438">
    <property type="taxonomic scope" value="Bacteria"/>
</dbReference>
<evidence type="ECO:0000313" key="2">
    <source>
        <dbReference type="EMBL" id="ETX28226.1"/>
    </source>
</evidence>
<organism evidence="2 3">
    <name type="scientific">Roseivivax isoporae LMG 25204</name>
    <dbReference type="NCBI Taxonomy" id="1449351"/>
    <lineage>
        <taxon>Bacteria</taxon>
        <taxon>Pseudomonadati</taxon>
        <taxon>Pseudomonadota</taxon>
        <taxon>Alphaproteobacteria</taxon>
        <taxon>Rhodobacterales</taxon>
        <taxon>Roseobacteraceae</taxon>
        <taxon>Roseivivax</taxon>
    </lineage>
</organism>
<dbReference type="GO" id="GO:0016757">
    <property type="term" value="F:glycosyltransferase activity"/>
    <property type="evidence" value="ECO:0007669"/>
    <property type="project" value="UniProtKB-ARBA"/>
</dbReference>
<gene>
    <name evidence="2" type="ORF">RISW2_08930</name>
</gene>
<proteinExistence type="predicted"/>
<dbReference type="Proteomes" id="UP000023430">
    <property type="component" value="Unassembled WGS sequence"/>
</dbReference>
<comment type="caution">
    <text evidence="2">The sequence shown here is derived from an EMBL/GenBank/DDBJ whole genome shotgun (WGS) entry which is preliminary data.</text>
</comment>
<evidence type="ECO:0000259" key="1">
    <source>
        <dbReference type="Pfam" id="PF13439"/>
    </source>
</evidence>
<accession>X7F7Z9</accession>
<keyword evidence="3" id="KW-1185">Reference proteome</keyword>
<dbReference type="SUPFAM" id="SSF53756">
    <property type="entry name" value="UDP-Glycosyltransferase/glycogen phosphorylase"/>
    <property type="match status" value="1"/>
</dbReference>
<dbReference type="PATRIC" id="fig|1449351.3.peg.2838"/>
<dbReference type="Pfam" id="PF13692">
    <property type="entry name" value="Glyco_trans_1_4"/>
    <property type="match status" value="1"/>
</dbReference>
<dbReference type="Gene3D" id="3.40.50.2000">
    <property type="entry name" value="Glycogen Phosphorylase B"/>
    <property type="match status" value="2"/>
</dbReference>
<keyword evidence="2" id="KW-0808">Transferase</keyword>
<dbReference type="EMBL" id="JAME01000021">
    <property type="protein sequence ID" value="ETX28226.1"/>
    <property type="molecule type" value="Genomic_DNA"/>
</dbReference>
<dbReference type="STRING" id="1449351.RISW2_08930"/>
<reference evidence="2 3" key="1">
    <citation type="submission" date="2014-01" db="EMBL/GenBank/DDBJ databases">
        <title>Roseivivax isoporae LMG 25204 Genome Sequencing.</title>
        <authorList>
            <person name="Lai Q."/>
            <person name="Li G."/>
            <person name="Shao Z."/>
        </authorList>
    </citation>
    <scope>NUCLEOTIDE SEQUENCE [LARGE SCALE GENOMIC DNA]</scope>
    <source>
        <strain evidence="2 3">LMG 25204</strain>
    </source>
</reference>
<dbReference type="Pfam" id="PF13439">
    <property type="entry name" value="Glyco_transf_4"/>
    <property type="match status" value="1"/>
</dbReference>
<evidence type="ECO:0000313" key="3">
    <source>
        <dbReference type="Proteomes" id="UP000023430"/>
    </source>
</evidence>
<dbReference type="PANTHER" id="PTHR12526">
    <property type="entry name" value="GLYCOSYLTRANSFERASE"/>
    <property type="match status" value="1"/>
</dbReference>